<reference evidence="1 2" key="1">
    <citation type="submission" date="2020-12" db="EMBL/GenBank/DDBJ databases">
        <title>Complete genome sequence of Stenotrophomonas maltophilia phage Salva.</title>
        <authorList>
            <person name="Jefferson B."/>
            <person name="Yao G."/>
            <person name="Clark J."/>
            <person name="Le T."/>
            <person name="Young R."/>
            <person name="Gonzalez C."/>
            <person name="Liu M."/>
        </authorList>
    </citation>
    <scope>NUCLEOTIDE SEQUENCE [LARGE SCALE GENOMIC DNA]</scope>
</reference>
<proteinExistence type="predicted"/>
<organism evidence="1 2">
    <name type="scientific">Stenotrophomonas phage Salva</name>
    <dbReference type="NCBI Taxonomy" id="2801524"/>
    <lineage>
        <taxon>Viruses</taxon>
        <taxon>Duplodnaviria</taxon>
        <taxon>Heunggongvirae</taxon>
        <taxon>Uroviricota</taxon>
        <taxon>Caudoviricetes</taxon>
        <taxon>Beaumontvirinae</taxon>
        <taxon>Salvavirus</taxon>
        <taxon>Salvavirus salva</taxon>
    </lineage>
</organism>
<evidence type="ECO:0000313" key="2">
    <source>
        <dbReference type="Proteomes" id="UP000595272"/>
    </source>
</evidence>
<keyword evidence="2" id="KW-1185">Reference proteome</keyword>
<dbReference type="Proteomes" id="UP000595272">
    <property type="component" value="Segment"/>
</dbReference>
<gene>
    <name evidence="1" type="ORF">CPT_Salva_082</name>
</gene>
<evidence type="ECO:0000313" key="1">
    <source>
        <dbReference type="EMBL" id="QQM18245.1"/>
    </source>
</evidence>
<sequence>MQTDAQKAKMLFHTFSLNGVLDKYDLPLFYKHCTDTLADKPTEGQRREIVAMMETVSLSQGIPGQTYGKRPGYNGETLLRNSPRTGNPIRDANGRWCCDPDMLEADLPVVINWQEMEDLDWELLTEYREAYKAALICIPNDSI</sequence>
<name>A0A8B6Q890_9CAUD</name>
<protein>
    <submittedName>
        <fullName evidence="1">Uncharacterized protein</fullName>
    </submittedName>
</protein>
<accession>A0A8B6Q890</accession>
<dbReference type="EMBL" id="MW393850">
    <property type="protein sequence ID" value="QQM18245.1"/>
    <property type="molecule type" value="Genomic_DNA"/>
</dbReference>